<sequence length="195" mass="21290">MERAIERPYARVRSTIYKHMDRTTIFKSDSHGRSLRMKCLHRKQPASKNKLSLSNLPHDEPTQQNTTPCAVSYTDNPRVHVTQNIGGKHVATDTLAGLIAADFVLEILPPEGFVEGRASVGEVAGGLVDEAVEVFHDNPSSRFGDAGAIVPVRRPAIHYGVDVTCHAFCLSWLKPSCRVSCRASREAGLGIGSTE</sequence>
<evidence type="ECO:0000313" key="2">
    <source>
        <dbReference type="EMBL" id="KAF2266201.1"/>
    </source>
</evidence>
<feature type="compositionally biased region" description="Polar residues" evidence="1">
    <location>
        <begin position="46"/>
        <end position="55"/>
    </location>
</feature>
<name>A0A9P4N8R7_9PLEO</name>
<gene>
    <name evidence="2" type="ORF">CC78DRAFT_578528</name>
</gene>
<evidence type="ECO:0000256" key="1">
    <source>
        <dbReference type="SAM" id="MobiDB-lite"/>
    </source>
</evidence>
<proteinExistence type="predicted"/>
<feature type="region of interest" description="Disordered" evidence="1">
    <location>
        <begin position="44"/>
        <end position="68"/>
    </location>
</feature>
<dbReference type="EMBL" id="ML986600">
    <property type="protein sequence ID" value="KAF2266201.1"/>
    <property type="molecule type" value="Genomic_DNA"/>
</dbReference>
<comment type="caution">
    <text evidence="2">The sequence shown here is derived from an EMBL/GenBank/DDBJ whole genome shotgun (WGS) entry which is preliminary data.</text>
</comment>
<organism evidence="2 3">
    <name type="scientific">Lojkania enalia</name>
    <dbReference type="NCBI Taxonomy" id="147567"/>
    <lineage>
        <taxon>Eukaryota</taxon>
        <taxon>Fungi</taxon>
        <taxon>Dikarya</taxon>
        <taxon>Ascomycota</taxon>
        <taxon>Pezizomycotina</taxon>
        <taxon>Dothideomycetes</taxon>
        <taxon>Pleosporomycetidae</taxon>
        <taxon>Pleosporales</taxon>
        <taxon>Pleosporales incertae sedis</taxon>
        <taxon>Lojkania</taxon>
    </lineage>
</organism>
<accession>A0A9P4N8R7</accession>
<dbReference type="Proteomes" id="UP000800093">
    <property type="component" value="Unassembled WGS sequence"/>
</dbReference>
<dbReference type="AlphaFoldDB" id="A0A9P4N8R7"/>
<reference evidence="3" key="1">
    <citation type="journal article" date="2020" name="Stud. Mycol.">
        <title>101 Dothideomycetes genomes: A test case for predicting lifestyles and emergence of pathogens.</title>
        <authorList>
            <person name="Haridas S."/>
            <person name="Albert R."/>
            <person name="Binder M."/>
            <person name="Bloem J."/>
            <person name="LaButti K."/>
            <person name="Salamov A."/>
            <person name="Andreopoulos B."/>
            <person name="Baker S."/>
            <person name="Barry K."/>
            <person name="Bills G."/>
            <person name="Bluhm B."/>
            <person name="Cannon C."/>
            <person name="Castanera R."/>
            <person name="Culley D."/>
            <person name="Daum C."/>
            <person name="Ezra D."/>
            <person name="Gonzalez J."/>
            <person name="Henrissat B."/>
            <person name="Kuo A."/>
            <person name="Liang C."/>
            <person name="Lipzen A."/>
            <person name="Lutzoni F."/>
            <person name="Magnuson J."/>
            <person name="Mondo S."/>
            <person name="Nolan M."/>
            <person name="Ohm R."/>
            <person name="Pangilinan J."/>
            <person name="Park H.-J."/>
            <person name="Ramirez L."/>
            <person name="Alfaro M."/>
            <person name="Sun H."/>
            <person name="Tritt A."/>
            <person name="Yoshinaga Y."/>
            <person name="Zwiers L.-H."/>
            <person name="Turgeon B."/>
            <person name="Goodwin S."/>
            <person name="Spatafora J."/>
            <person name="Crous P."/>
            <person name="Grigoriev I."/>
        </authorList>
    </citation>
    <scope>NUCLEOTIDE SEQUENCE [LARGE SCALE GENOMIC DNA]</scope>
    <source>
        <strain evidence="3">CBS 304.66</strain>
    </source>
</reference>
<protein>
    <submittedName>
        <fullName evidence="2">Uncharacterized protein</fullName>
    </submittedName>
</protein>
<evidence type="ECO:0000313" key="3">
    <source>
        <dbReference type="Proteomes" id="UP000800093"/>
    </source>
</evidence>
<keyword evidence="3" id="KW-1185">Reference proteome</keyword>